<dbReference type="PROSITE" id="PS50928">
    <property type="entry name" value="ABC_TM1"/>
    <property type="match status" value="1"/>
</dbReference>
<evidence type="ECO:0000313" key="11">
    <source>
        <dbReference type="Proteomes" id="UP001059252"/>
    </source>
</evidence>
<evidence type="ECO:0000256" key="1">
    <source>
        <dbReference type="ARBA" id="ARBA00004651"/>
    </source>
</evidence>
<evidence type="ECO:0000256" key="2">
    <source>
        <dbReference type="ARBA" id="ARBA00007069"/>
    </source>
</evidence>
<keyword evidence="11" id="KW-1185">Reference proteome</keyword>
<evidence type="ECO:0000256" key="5">
    <source>
        <dbReference type="ARBA" id="ARBA00022692"/>
    </source>
</evidence>
<dbReference type="Proteomes" id="UP001059252">
    <property type="component" value="Chromosome"/>
</dbReference>
<evidence type="ECO:0000256" key="4">
    <source>
        <dbReference type="ARBA" id="ARBA00022475"/>
    </source>
</evidence>
<comment type="subcellular location">
    <subcellularLocation>
        <location evidence="1 8">Cell membrane</location>
        <topology evidence="1 8">Multi-pass membrane protein</topology>
    </subcellularLocation>
</comment>
<dbReference type="InterPro" id="IPR051789">
    <property type="entry name" value="Bact_Polyamine_Transport"/>
</dbReference>
<evidence type="ECO:0000256" key="7">
    <source>
        <dbReference type="ARBA" id="ARBA00023136"/>
    </source>
</evidence>
<feature type="transmembrane region" description="Helical" evidence="8">
    <location>
        <begin position="18"/>
        <end position="38"/>
    </location>
</feature>
<feature type="transmembrane region" description="Helical" evidence="8">
    <location>
        <begin position="195"/>
        <end position="215"/>
    </location>
</feature>
<dbReference type="InterPro" id="IPR000515">
    <property type="entry name" value="MetI-like"/>
</dbReference>
<reference evidence="10" key="1">
    <citation type="submission" date="2022-08" db="EMBL/GenBank/DDBJ databases">
        <title>Complete genome of Mycoplasma iguanae type strain 2327.</title>
        <authorList>
            <person name="Spergser J."/>
        </authorList>
    </citation>
    <scope>NUCLEOTIDE SEQUENCE</scope>
    <source>
        <strain evidence="10">2327</strain>
    </source>
</reference>
<dbReference type="EMBL" id="CP102734">
    <property type="protein sequence ID" value="UVD81987.1"/>
    <property type="molecule type" value="Genomic_DNA"/>
</dbReference>
<gene>
    <name evidence="10" type="ORF">NV226_01620</name>
</gene>
<dbReference type="RefSeq" id="WP_258211161.1">
    <property type="nucleotide sequence ID" value="NZ_CP102734.1"/>
</dbReference>
<keyword evidence="3 8" id="KW-0813">Transport</keyword>
<dbReference type="Gene3D" id="1.10.3720.10">
    <property type="entry name" value="MetI-like"/>
    <property type="match status" value="1"/>
</dbReference>
<protein>
    <submittedName>
        <fullName evidence="10">ABC transporter permease subunit</fullName>
    </submittedName>
</protein>
<evidence type="ECO:0000256" key="3">
    <source>
        <dbReference type="ARBA" id="ARBA00022448"/>
    </source>
</evidence>
<proteinExistence type="inferred from homology"/>
<dbReference type="PANTHER" id="PTHR43848:SF2">
    <property type="entry name" value="PUTRESCINE TRANSPORT SYSTEM PERMEASE PROTEIN POTI"/>
    <property type="match status" value="1"/>
</dbReference>
<dbReference type="InterPro" id="IPR035906">
    <property type="entry name" value="MetI-like_sf"/>
</dbReference>
<dbReference type="Pfam" id="PF00528">
    <property type="entry name" value="BPD_transp_1"/>
    <property type="match status" value="1"/>
</dbReference>
<keyword evidence="5 8" id="KW-0812">Transmembrane</keyword>
<feature type="transmembrane region" description="Helical" evidence="8">
    <location>
        <begin position="146"/>
        <end position="166"/>
    </location>
</feature>
<evidence type="ECO:0000256" key="8">
    <source>
        <dbReference type="RuleBase" id="RU363032"/>
    </source>
</evidence>
<feature type="transmembrane region" description="Helical" evidence="8">
    <location>
        <begin position="118"/>
        <end position="140"/>
    </location>
</feature>
<organism evidence="10 11">
    <name type="scientific">Mycoplasma iguanae</name>
    <dbReference type="NCBI Taxonomy" id="292461"/>
    <lineage>
        <taxon>Bacteria</taxon>
        <taxon>Bacillati</taxon>
        <taxon>Mycoplasmatota</taxon>
        <taxon>Mollicutes</taxon>
        <taxon>Mycoplasmataceae</taxon>
        <taxon>Mycoplasma</taxon>
    </lineage>
</organism>
<dbReference type="SUPFAM" id="SSF161098">
    <property type="entry name" value="MetI-like"/>
    <property type="match status" value="1"/>
</dbReference>
<evidence type="ECO:0000313" key="10">
    <source>
        <dbReference type="EMBL" id="UVD81987.1"/>
    </source>
</evidence>
<accession>A0ABY5RCC4</accession>
<feature type="domain" description="ABC transmembrane type-1" evidence="9">
    <location>
        <begin position="72"/>
        <end position="261"/>
    </location>
</feature>
<dbReference type="CDD" id="cd06261">
    <property type="entry name" value="TM_PBP2"/>
    <property type="match status" value="1"/>
</dbReference>
<keyword evidence="7 8" id="KW-0472">Membrane</keyword>
<sequence>MSKIWDFITSKEILKKSYVWIILIIFYIPIIFGTVYSFNAESTKGDVSLNAWNKTTWAGWANLFEDELINKFINSFIIAMSVSLIVIVISLITVYSIWKQRSRMVKSVINGTSSIPLINPDIITAVGLSIVLSILFGSLLASEEGLWRAIVSHSIMCLPYGILFMLPRSDKFSQSLMEASQDLGYGPFKTWFKTYFIYMMPSIVFVFIITTFLSFDDFIITRIVSNTETIGTALYEGKFKTWSLALAAIMLLLVIIGNLVYFISKAKRRGEK</sequence>
<keyword evidence="6 8" id="KW-1133">Transmembrane helix</keyword>
<evidence type="ECO:0000259" key="9">
    <source>
        <dbReference type="PROSITE" id="PS50928"/>
    </source>
</evidence>
<feature type="transmembrane region" description="Helical" evidence="8">
    <location>
        <begin position="242"/>
        <end position="263"/>
    </location>
</feature>
<evidence type="ECO:0000256" key="6">
    <source>
        <dbReference type="ARBA" id="ARBA00022989"/>
    </source>
</evidence>
<feature type="transmembrane region" description="Helical" evidence="8">
    <location>
        <begin position="72"/>
        <end position="98"/>
    </location>
</feature>
<keyword evidence="4" id="KW-1003">Cell membrane</keyword>
<name>A0ABY5RCC4_9MOLU</name>
<comment type="similarity">
    <text evidence="2">Belongs to the binding-protein-dependent transport system permease family. CysTW subfamily.</text>
</comment>
<dbReference type="PANTHER" id="PTHR43848">
    <property type="entry name" value="PUTRESCINE TRANSPORT SYSTEM PERMEASE PROTEIN POTI"/>
    <property type="match status" value="1"/>
</dbReference>